<sequence length="202" mass="22233">MTYIICSINDKRVVRDNFDCGVSELNEYLKKYAKQNDKNGIAKTWVAILDNNVDVLGYYAISMAELKQDTLPEDYRQKLPRYPLPVIRIGKLAVAKSMQGKGLGETLLVDALTRGKRLADDIGVYGSTVDAINENAKNFYLSYGFIPLCDQQLSLFTAVFALMKYILSPLLACGEGVGGGVLVPHNIGKCCISLKNLKGLLS</sequence>
<evidence type="ECO:0000256" key="1">
    <source>
        <dbReference type="ARBA" id="ARBA00022491"/>
    </source>
</evidence>
<dbReference type="PANTHER" id="PTHR36449">
    <property type="entry name" value="ACETYLTRANSFERASE-RELATED"/>
    <property type="match status" value="1"/>
</dbReference>
<evidence type="ECO:0000256" key="2">
    <source>
        <dbReference type="ARBA" id="ARBA00022649"/>
    </source>
</evidence>
<evidence type="ECO:0000313" key="7">
    <source>
        <dbReference type="EMBL" id="MDB9534744.1"/>
    </source>
</evidence>
<dbReference type="EMBL" id="JAQMUC010000015">
    <property type="protein sequence ID" value="MDB9534744.1"/>
    <property type="molecule type" value="Genomic_DNA"/>
</dbReference>
<protein>
    <submittedName>
        <fullName evidence="7">GNAT family N-acetyltransferase</fullName>
        <ecNumber evidence="7">2.3.1.-</ecNumber>
    </submittedName>
</protein>
<dbReference type="Pfam" id="PF13508">
    <property type="entry name" value="Acetyltransf_7"/>
    <property type="match status" value="1"/>
</dbReference>
<accession>A0ABT5ACW4</accession>
<gene>
    <name evidence="7" type="ORF">PN451_02595</name>
</gene>
<comment type="catalytic activity">
    <reaction evidence="5">
        <text>glycyl-tRNA(Gly) + acetyl-CoA = N-acetylglycyl-tRNA(Gly) + CoA + H(+)</text>
        <dbReference type="Rhea" id="RHEA:81867"/>
        <dbReference type="Rhea" id="RHEA-COMP:9683"/>
        <dbReference type="Rhea" id="RHEA-COMP:19766"/>
        <dbReference type="ChEBI" id="CHEBI:15378"/>
        <dbReference type="ChEBI" id="CHEBI:57287"/>
        <dbReference type="ChEBI" id="CHEBI:57288"/>
        <dbReference type="ChEBI" id="CHEBI:78522"/>
        <dbReference type="ChEBI" id="CHEBI:232036"/>
    </reaction>
</comment>
<evidence type="ECO:0000313" key="8">
    <source>
        <dbReference type="Proteomes" id="UP001211249"/>
    </source>
</evidence>
<evidence type="ECO:0000256" key="4">
    <source>
        <dbReference type="ARBA" id="ARBA00023315"/>
    </source>
</evidence>
<dbReference type="InterPro" id="IPR016181">
    <property type="entry name" value="Acyl_CoA_acyltransferase"/>
</dbReference>
<proteinExistence type="predicted"/>
<comment type="caution">
    <text evidence="7">The sequence shown here is derived from an EMBL/GenBank/DDBJ whole genome shotgun (WGS) entry which is preliminary data.</text>
</comment>
<dbReference type="RefSeq" id="WP_271794801.1">
    <property type="nucleotide sequence ID" value="NZ_JAQMUC010000015.1"/>
</dbReference>
<dbReference type="InterPro" id="IPR000182">
    <property type="entry name" value="GNAT_dom"/>
</dbReference>
<evidence type="ECO:0000256" key="3">
    <source>
        <dbReference type="ARBA" id="ARBA00022679"/>
    </source>
</evidence>
<dbReference type="PANTHER" id="PTHR36449:SF1">
    <property type="entry name" value="ACETYLTRANSFERASE"/>
    <property type="match status" value="1"/>
</dbReference>
<organism evidence="7 8">
    <name type="scientific">Dolichospermum planctonicum CS-1226</name>
    <dbReference type="NCBI Taxonomy" id="3021751"/>
    <lineage>
        <taxon>Bacteria</taxon>
        <taxon>Bacillati</taxon>
        <taxon>Cyanobacteriota</taxon>
        <taxon>Cyanophyceae</taxon>
        <taxon>Nostocales</taxon>
        <taxon>Aphanizomenonaceae</taxon>
        <taxon>Dolichospermum</taxon>
        <taxon>Dolichospermum planctonicum</taxon>
    </lineage>
</organism>
<keyword evidence="2" id="KW-1277">Toxin-antitoxin system</keyword>
<dbReference type="SUPFAM" id="SSF55729">
    <property type="entry name" value="Acyl-CoA N-acyltransferases (Nat)"/>
    <property type="match status" value="1"/>
</dbReference>
<reference evidence="7 8" key="1">
    <citation type="submission" date="2023-01" db="EMBL/GenBank/DDBJ databases">
        <title>Genomes from the Australian National Cyanobacteria Reference Collection.</title>
        <authorList>
            <person name="Willis A."/>
            <person name="Lee E.M.F."/>
        </authorList>
    </citation>
    <scope>NUCLEOTIDE SEQUENCE [LARGE SCALE GENOMIC DNA]</scope>
    <source>
        <strain evidence="7 8">CS-1226</strain>
    </source>
</reference>
<dbReference type="EC" id="2.3.1.-" evidence="7"/>
<keyword evidence="8" id="KW-1185">Reference proteome</keyword>
<keyword evidence="1" id="KW-0678">Repressor</keyword>
<name>A0ABT5ACW4_9CYAN</name>
<keyword evidence="3 7" id="KW-0808">Transferase</keyword>
<evidence type="ECO:0000256" key="5">
    <source>
        <dbReference type="ARBA" id="ARBA00049880"/>
    </source>
</evidence>
<dbReference type="GO" id="GO:0016746">
    <property type="term" value="F:acyltransferase activity"/>
    <property type="evidence" value="ECO:0007669"/>
    <property type="project" value="UniProtKB-KW"/>
</dbReference>
<dbReference type="Proteomes" id="UP001211249">
    <property type="component" value="Unassembled WGS sequence"/>
</dbReference>
<feature type="domain" description="N-acetyltransferase" evidence="6">
    <location>
        <begin position="44"/>
        <end position="146"/>
    </location>
</feature>
<keyword evidence="4 7" id="KW-0012">Acyltransferase</keyword>
<dbReference type="Gene3D" id="3.40.630.30">
    <property type="match status" value="1"/>
</dbReference>
<evidence type="ECO:0000259" key="6">
    <source>
        <dbReference type="Pfam" id="PF13508"/>
    </source>
</evidence>